<proteinExistence type="predicted"/>
<organism evidence="1">
    <name type="scientific">Arundo donax</name>
    <name type="common">Giant reed</name>
    <name type="synonym">Donax arundinaceus</name>
    <dbReference type="NCBI Taxonomy" id="35708"/>
    <lineage>
        <taxon>Eukaryota</taxon>
        <taxon>Viridiplantae</taxon>
        <taxon>Streptophyta</taxon>
        <taxon>Embryophyta</taxon>
        <taxon>Tracheophyta</taxon>
        <taxon>Spermatophyta</taxon>
        <taxon>Magnoliopsida</taxon>
        <taxon>Liliopsida</taxon>
        <taxon>Poales</taxon>
        <taxon>Poaceae</taxon>
        <taxon>PACMAD clade</taxon>
        <taxon>Arundinoideae</taxon>
        <taxon>Arundineae</taxon>
        <taxon>Arundo</taxon>
    </lineage>
</organism>
<accession>A0A0A9AYX5</accession>
<dbReference type="AlphaFoldDB" id="A0A0A9AYX5"/>
<reference evidence="1" key="2">
    <citation type="journal article" date="2015" name="Data Brief">
        <title>Shoot transcriptome of the giant reed, Arundo donax.</title>
        <authorList>
            <person name="Barrero R.A."/>
            <person name="Guerrero F.D."/>
            <person name="Moolhuijzen P."/>
            <person name="Goolsby J.A."/>
            <person name="Tidwell J."/>
            <person name="Bellgard S.E."/>
            <person name="Bellgard M.I."/>
        </authorList>
    </citation>
    <scope>NUCLEOTIDE SEQUENCE</scope>
    <source>
        <tissue evidence="1">Shoot tissue taken approximately 20 cm above the soil surface</tissue>
    </source>
</reference>
<sequence length="65" mass="7407">MTMSAMYRLPSVSERLETLSEVYQYIFIHLKVQPAGCYKGSLFTKSWLLVARSRYGAPSAMSTRP</sequence>
<reference evidence="1" key="1">
    <citation type="submission" date="2014-09" db="EMBL/GenBank/DDBJ databases">
        <authorList>
            <person name="Magalhaes I.L.F."/>
            <person name="Oliveira U."/>
            <person name="Santos F.R."/>
            <person name="Vidigal T.H.D.A."/>
            <person name="Brescovit A.D."/>
            <person name="Santos A.J."/>
        </authorList>
    </citation>
    <scope>NUCLEOTIDE SEQUENCE</scope>
    <source>
        <tissue evidence="1">Shoot tissue taken approximately 20 cm above the soil surface</tissue>
    </source>
</reference>
<dbReference type="EMBL" id="GBRH01242827">
    <property type="protein sequence ID" value="JAD55068.1"/>
    <property type="molecule type" value="Transcribed_RNA"/>
</dbReference>
<evidence type="ECO:0000313" key="1">
    <source>
        <dbReference type="EMBL" id="JAD55068.1"/>
    </source>
</evidence>
<protein>
    <submittedName>
        <fullName evidence="1">ARAE1</fullName>
    </submittedName>
</protein>
<name>A0A0A9AYX5_ARUDO</name>